<name>A0A7S1T8R2_9RHOD</name>
<gene>
    <name evidence="1" type="ORF">CCAE0312_LOCUS1971</name>
</gene>
<dbReference type="EMBL" id="HBGH01003610">
    <property type="protein sequence ID" value="CAD9229231.1"/>
    <property type="molecule type" value="Transcribed_RNA"/>
</dbReference>
<sequence length="329" mass="36409">MKRNVFGRDHDVRSLSSLMESTSETSGSRGSLEVYDFPRRGSDVSSSLSGSTSSTSFMWGEKQSYADHPVGLVSFPPLGPKLFEGVNQDRSFVETEHVVFPRQAYVIVNDQRLMKRGMGAVFGPDGSFIFDIWYCSNDFLSFSIGESKSKRALLCVDKDHRKSPTRGLHGSIRQIVRNIDLASNIAKGSELFQLTTTAHPTRATILHGFENMVSLSFRGSIASGMAIYTLGSTFPIAVAGVPLLGNFLPGIHRYGLEISDCTKQEAVVILSAVHALAVREAKFLNSPSIIREPEGWKPRSQNGKEARETGLRKSLILLPRRPFRRDPKR</sequence>
<accession>A0A7S1T8R2</accession>
<reference evidence="1" key="1">
    <citation type="submission" date="2021-01" db="EMBL/GenBank/DDBJ databases">
        <authorList>
            <person name="Corre E."/>
            <person name="Pelletier E."/>
            <person name="Niang G."/>
            <person name="Scheremetjew M."/>
            <person name="Finn R."/>
            <person name="Kale V."/>
            <person name="Holt S."/>
            <person name="Cochrane G."/>
            <person name="Meng A."/>
            <person name="Brown T."/>
            <person name="Cohen L."/>
        </authorList>
    </citation>
    <scope>NUCLEOTIDE SEQUENCE</scope>
    <source>
        <strain evidence="1">SAG 36.94</strain>
    </source>
</reference>
<organism evidence="1">
    <name type="scientific">Compsopogon caeruleus</name>
    <dbReference type="NCBI Taxonomy" id="31354"/>
    <lineage>
        <taxon>Eukaryota</taxon>
        <taxon>Rhodophyta</taxon>
        <taxon>Compsopogonophyceae</taxon>
        <taxon>Compsopogonales</taxon>
        <taxon>Compsopogonaceae</taxon>
        <taxon>Compsopogon</taxon>
    </lineage>
</organism>
<protein>
    <submittedName>
        <fullName evidence="1">Uncharacterized protein</fullName>
    </submittedName>
</protein>
<evidence type="ECO:0000313" key="1">
    <source>
        <dbReference type="EMBL" id="CAD9229231.1"/>
    </source>
</evidence>
<dbReference type="AlphaFoldDB" id="A0A7S1T8R2"/>
<proteinExistence type="predicted"/>